<dbReference type="Pfam" id="PF13560">
    <property type="entry name" value="HTH_31"/>
    <property type="match status" value="1"/>
</dbReference>
<dbReference type="SUPFAM" id="SSF47413">
    <property type="entry name" value="lambda repressor-like DNA-binding domains"/>
    <property type="match status" value="1"/>
</dbReference>
<dbReference type="CDD" id="cd00093">
    <property type="entry name" value="HTH_XRE"/>
    <property type="match status" value="1"/>
</dbReference>
<organism evidence="2 3">
    <name type="scientific">Sphaerisporangium flaviroseum</name>
    <dbReference type="NCBI Taxonomy" id="509199"/>
    <lineage>
        <taxon>Bacteria</taxon>
        <taxon>Bacillati</taxon>
        <taxon>Actinomycetota</taxon>
        <taxon>Actinomycetes</taxon>
        <taxon>Streptosporangiales</taxon>
        <taxon>Streptosporangiaceae</taxon>
        <taxon>Sphaerisporangium</taxon>
    </lineage>
</organism>
<dbReference type="Pfam" id="PF19054">
    <property type="entry name" value="DUF5753"/>
    <property type="match status" value="1"/>
</dbReference>
<gene>
    <name evidence="2" type="ORF">GCM10022226_48240</name>
</gene>
<evidence type="ECO:0000313" key="3">
    <source>
        <dbReference type="Proteomes" id="UP001500888"/>
    </source>
</evidence>
<name>A0ABP7IN55_9ACTN</name>
<keyword evidence="3" id="KW-1185">Reference proteome</keyword>
<dbReference type="Gene3D" id="1.10.260.40">
    <property type="entry name" value="lambda repressor-like DNA-binding domains"/>
    <property type="match status" value="1"/>
</dbReference>
<comment type="caution">
    <text evidence="2">The sequence shown here is derived from an EMBL/GenBank/DDBJ whole genome shotgun (WGS) entry which is preliminary data.</text>
</comment>
<accession>A0ABP7IN55</accession>
<dbReference type="PROSITE" id="PS50943">
    <property type="entry name" value="HTH_CROC1"/>
    <property type="match status" value="1"/>
</dbReference>
<proteinExistence type="predicted"/>
<evidence type="ECO:0000313" key="2">
    <source>
        <dbReference type="EMBL" id="GAA3822189.1"/>
    </source>
</evidence>
<dbReference type="SMART" id="SM00530">
    <property type="entry name" value="HTH_XRE"/>
    <property type="match status" value="1"/>
</dbReference>
<dbReference type="RefSeq" id="WP_344944337.1">
    <property type="nucleotide sequence ID" value="NZ_BAAAZR010000017.1"/>
</dbReference>
<sequence length="275" mass="30983">MPHMTKINPEDSARARFAYELQRYRLLAKLTQGELGRRIGFSGSLIGAIENLKRTPSDDFARRCDDAFGLDGVLTSLHLEGWPPPPPVPDHFRDWTVEERRATALQTWDPLLVPGIFQIEPYARRIFARAPGSTPEEVEERVFGRMQRKNILSQENPPMILSLIDEGVLRRPIGGAEVMRKQLEYLLEIASHPRVTIQIVPFDAEAISGLLAGFVIAEQRGTPYTVYVDSVPDGRTMTDRNSIASLTTRYNAIRAEAYPQSLSINVIKEAADKWT</sequence>
<dbReference type="InterPro" id="IPR043917">
    <property type="entry name" value="DUF5753"/>
</dbReference>
<reference evidence="3" key="1">
    <citation type="journal article" date="2019" name="Int. J. Syst. Evol. Microbiol.">
        <title>The Global Catalogue of Microorganisms (GCM) 10K type strain sequencing project: providing services to taxonomists for standard genome sequencing and annotation.</title>
        <authorList>
            <consortium name="The Broad Institute Genomics Platform"/>
            <consortium name="The Broad Institute Genome Sequencing Center for Infectious Disease"/>
            <person name="Wu L."/>
            <person name="Ma J."/>
        </authorList>
    </citation>
    <scope>NUCLEOTIDE SEQUENCE [LARGE SCALE GENOMIC DNA]</scope>
    <source>
        <strain evidence="3">JCM 16908</strain>
    </source>
</reference>
<dbReference type="EMBL" id="BAAAZR010000017">
    <property type="protein sequence ID" value="GAA3822189.1"/>
    <property type="molecule type" value="Genomic_DNA"/>
</dbReference>
<evidence type="ECO:0000259" key="1">
    <source>
        <dbReference type="PROSITE" id="PS50943"/>
    </source>
</evidence>
<dbReference type="InterPro" id="IPR001387">
    <property type="entry name" value="Cro/C1-type_HTH"/>
</dbReference>
<protein>
    <submittedName>
        <fullName evidence="2">Helix-turn-helix transcriptional regulator</fullName>
    </submittedName>
</protein>
<feature type="domain" description="HTH cro/C1-type" evidence="1">
    <location>
        <begin position="21"/>
        <end position="74"/>
    </location>
</feature>
<dbReference type="InterPro" id="IPR010982">
    <property type="entry name" value="Lambda_DNA-bd_dom_sf"/>
</dbReference>
<dbReference type="Proteomes" id="UP001500888">
    <property type="component" value="Unassembled WGS sequence"/>
</dbReference>